<comment type="caution">
    <text evidence="2">The sequence shown here is derived from an EMBL/GenBank/DDBJ whole genome shotgun (WGS) entry which is preliminary data.</text>
</comment>
<keyword evidence="1" id="KW-0812">Transmembrane</keyword>
<protein>
    <submittedName>
        <fullName evidence="2">Uncharacterized protein</fullName>
    </submittedName>
</protein>
<feature type="transmembrane region" description="Helical" evidence="1">
    <location>
        <begin position="49"/>
        <end position="70"/>
    </location>
</feature>
<evidence type="ECO:0000256" key="1">
    <source>
        <dbReference type="SAM" id="Phobius"/>
    </source>
</evidence>
<proteinExistence type="predicted"/>
<keyword evidence="1" id="KW-1133">Transmembrane helix</keyword>
<evidence type="ECO:0000313" key="3">
    <source>
        <dbReference type="Proteomes" id="UP000278422"/>
    </source>
</evidence>
<dbReference type="AlphaFoldDB" id="A0A3R8PL54"/>
<dbReference type="Proteomes" id="UP000278422">
    <property type="component" value="Unassembled WGS sequence"/>
</dbReference>
<dbReference type="RefSeq" id="WP_125186957.1">
    <property type="nucleotide sequence ID" value="NZ_JBHYBM010000056.1"/>
</dbReference>
<gene>
    <name evidence="2" type="ORF">CXF42_05530</name>
</gene>
<organism evidence="2 3">
    <name type="scientific">Corynebacterium bovis</name>
    <dbReference type="NCBI Taxonomy" id="36808"/>
    <lineage>
        <taxon>Bacteria</taxon>
        <taxon>Bacillati</taxon>
        <taxon>Actinomycetota</taxon>
        <taxon>Actinomycetes</taxon>
        <taxon>Mycobacteriales</taxon>
        <taxon>Corynebacteriaceae</taxon>
        <taxon>Corynebacterium</taxon>
    </lineage>
</organism>
<sequence length="109" mass="11110">MYDHILASADQLTAGISYLAQSVPGEGGGMEAPPGFESVANRIVGAAKYIGIFVTVIAIIAAFGGAAISRQRGNSEEATERFLTIGLAISGIVMVTTIVAWIIGAAQVG</sequence>
<keyword evidence="3" id="KW-1185">Reference proteome</keyword>
<reference evidence="2 3" key="1">
    <citation type="submission" date="2018-01" db="EMBL/GenBank/DDBJ databases">
        <title>Twenty Corynebacterium bovis Genomes.</title>
        <authorList>
            <person name="Gulvik C.A."/>
        </authorList>
    </citation>
    <scope>NUCLEOTIDE SEQUENCE [LARGE SCALE GENOMIC DNA]</scope>
    <source>
        <strain evidence="2 3">16-2004</strain>
    </source>
</reference>
<dbReference type="EMBL" id="PQNQ01000012">
    <property type="protein sequence ID" value="RRQ04008.1"/>
    <property type="molecule type" value="Genomic_DNA"/>
</dbReference>
<feature type="transmembrane region" description="Helical" evidence="1">
    <location>
        <begin position="82"/>
        <end position="103"/>
    </location>
</feature>
<accession>A0A3R8PL54</accession>
<evidence type="ECO:0000313" key="2">
    <source>
        <dbReference type="EMBL" id="RRQ04008.1"/>
    </source>
</evidence>
<keyword evidence="1" id="KW-0472">Membrane</keyword>
<name>A0A3R8PL54_9CORY</name>